<dbReference type="InterPro" id="IPR004107">
    <property type="entry name" value="Integrase_SAM-like_N"/>
</dbReference>
<evidence type="ECO:0000256" key="4">
    <source>
        <dbReference type="ARBA" id="ARBA00023172"/>
    </source>
</evidence>
<dbReference type="SUPFAM" id="SSF56349">
    <property type="entry name" value="DNA breaking-rejoining enzymes"/>
    <property type="match status" value="1"/>
</dbReference>
<evidence type="ECO:0000256" key="3">
    <source>
        <dbReference type="ARBA" id="ARBA00023125"/>
    </source>
</evidence>
<evidence type="ECO:0000256" key="2">
    <source>
        <dbReference type="ARBA" id="ARBA00022908"/>
    </source>
</evidence>
<dbReference type="Proteomes" id="UP000514713">
    <property type="component" value="Chromosome"/>
</dbReference>
<evidence type="ECO:0000256" key="5">
    <source>
        <dbReference type="PROSITE-ProRule" id="PRU01248"/>
    </source>
</evidence>
<dbReference type="PROSITE" id="PS51898">
    <property type="entry name" value="TYR_RECOMBINASE"/>
    <property type="match status" value="1"/>
</dbReference>
<dbReference type="Gene3D" id="1.10.150.130">
    <property type="match status" value="1"/>
</dbReference>
<name>A0A7D7LK83_9NOSO</name>
<dbReference type="Pfam" id="PF02899">
    <property type="entry name" value="Phage_int_SAM_1"/>
    <property type="match status" value="1"/>
</dbReference>
<dbReference type="PANTHER" id="PTHR30349:SF41">
    <property type="entry name" value="INTEGRASE_RECOMBINASE PROTEIN MJ0367-RELATED"/>
    <property type="match status" value="1"/>
</dbReference>
<evidence type="ECO:0000313" key="10">
    <source>
        <dbReference type="Proteomes" id="UP000514713"/>
    </source>
</evidence>
<feature type="compositionally biased region" description="Basic and acidic residues" evidence="6">
    <location>
        <begin position="343"/>
        <end position="352"/>
    </location>
</feature>
<dbReference type="EMBL" id="CP054698">
    <property type="protein sequence ID" value="QMS91347.1"/>
    <property type="molecule type" value="Genomic_DNA"/>
</dbReference>
<dbReference type="InterPro" id="IPR010998">
    <property type="entry name" value="Integrase_recombinase_N"/>
</dbReference>
<dbReference type="InterPro" id="IPR044068">
    <property type="entry name" value="CB"/>
</dbReference>
<accession>A0A7D7LK83</accession>
<dbReference type="AlphaFoldDB" id="A0A7D7LK83"/>
<organism evidence="9 10">
    <name type="scientific">Nostoc edaphicum CCNP1411</name>
    <dbReference type="NCBI Taxonomy" id="1472755"/>
    <lineage>
        <taxon>Bacteria</taxon>
        <taxon>Bacillati</taxon>
        <taxon>Cyanobacteriota</taxon>
        <taxon>Cyanophyceae</taxon>
        <taxon>Nostocales</taxon>
        <taxon>Nostocaceae</taxon>
        <taxon>Nostoc</taxon>
    </lineage>
</organism>
<comment type="similarity">
    <text evidence="1">Belongs to the 'phage' integrase family.</text>
</comment>
<feature type="region of interest" description="Disordered" evidence="6">
    <location>
        <begin position="337"/>
        <end position="358"/>
    </location>
</feature>
<dbReference type="InterPro" id="IPR011010">
    <property type="entry name" value="DNA_brk_join_enz"/>
</dbReference>
<keyword evidence="2" id="KW-0229">DNA integration</keyword>
<evidence type="ECO:0000313" key="9">
    <source>
        <dbReference type="EMBL" id="QMS91347.1"/>
    </source>
</evidence>
<dbReference type="GO" id="GO:0003677">
    <property type="term" value="F:DNA binding"/>
    <property type="evidence" value="ECO:0007669"/>
    <property type="project" value="UniProtKB-UniRule"/>
</dbReference>
<keyword evidence="10" id="KW-1185">Reference proteome</keyword>
<dbReference type="RefSeq" id="WP_181928982.1">
    <property type="nucleotide sequence ID" value="NZ_CP054698.1"/>
</dbReference>
<dbReference type="KEGG" id="ned:HUN01_28505"/>
<gene>
    <name evidence="9" type="ORF">HUN01_28505</name>
</gene>
<evidence type="ECO:0000259" key="7">
    <source>
        <dbReference type="PROSITE" id="PS51898"/>
    </source>
</evidence>
<protein>
    <submittedName>
        <fullName evidence="9">Tyrosine-type recombinase/integrase</fullName>
    </submittedName>
</protein>
<dbReference type="GO" id="GO:0006310">
    <property type="term" value="P:DNA recombination"/>
    <property type="evidence" value="ECO:0007669"/>
    <property type="project" value="UniProtKB-KW"/>
</dbReference>
<feature type="domain" description="Core-binding (CB)" evidence="8">
    <location>
        <begin position="28"/>
        <end position="130"/>
    </location>
</feature>
<dbReference type="Gene3D" id="1.10.443.10">
    <property type="entry name" value="Intergrase catalytic core"/>
    <property type="match status" value="1"/>
</dbReference>
<keyword evidence="4" id="KW-0233">DNA recombination</keyword>
<evidence type="ECO:0000256" key="6">
    <source>
        <dbReference type="SAM" id="MobiDB-lite"/>
    </source>
</evidence>
<dbReference type="GO" id="GO:0015074">
    <property type="term" value="P:DNA integration"/>
    <property type="evidence" value="ECO:0007669"/>
    <property type="project" value="UniProtKB-KW"/>
</dbReference>
<keyword evidence="3 5" id="KW-0238">DNA-binding</keyword>
<sequence length="391" mass="45689">MVAKVLDSVQRLPDGKELVRWHLVDDNYQVIKPVEQFLRFKQSSGSAIGTIKTYAEKLKAFWKYLDIKVLNWQDFDLEEMAEFNHWYLTGGLLLDENFVSSNSENILVPRNESTVNLALTAVVQFYDFHVRRKTFDDKNLCVYRKPRREKQSGMFAGYRKESPVKVRLVKNKEREKFPGCLTPDQVRTLINACYQNRDKLILWLLADTGMRKGELLGLHWSDIDWNARTLKIVRRDNINQAYAKGRERELSIAGLMTNREFCKILSKYSDIDYPHDVVKNLGHDMVFVVLHKGSASYGKPLEPQNLNKLLKRLHQKTDIDITRVYPHLFRHTFATHNIRKGREKGQDQEKTAKSVQRQLGHKSIATTLDIYEHSFDEAEMLNEMERVTEGK</sequence>
<dbReference type="PANTHER" id="PTHR30349">
    <property type="entry name" value="PHAGE INTEGRASE-RELATED"/>
    <property type="match status" value="1"/>
</dbReference>
<evidence type="ECO:0000259" key="8">
    <source>
        <dbReference type="PROSITE" id="PS51900"/>
    </source>
</evidence>
<dbReference type="InterPro" id="IPR002104">
    <property type="entry name" value="Integrase_catalytic"/>
</dbReference>
<dbReference type="InterPro" id="IPR050090">
    <property type="entry name" value="Tyrosine_recombinase_XerCD"/>
</dbReference>
<proteinExistence type="inferred from homology"/>
<evidence type="ECO:0000256" key="1">
    <source>
        <dbReference type="ARBA" id="ARBA00008857"/>
    </source>
</evidence>
<dbReference type="InterPro" id="IPR013762">
    <property type="entry name" value="Integrase-like_cat_sf"/>
</dbReference>
<dbReference type="PROSITE" id="PS51900">
    <property type="entry name" value="CB"/>
    <property type="match status" value="1"/>
</dbReference>
<reference evidence="10" key="1">
    <citation type="submission" date="2020-06" db="EMBL/GenBank/DDBJ databases">
        <title>Nostoc edaphicum CCNP1411 genome.</title>
        <authorList>
            <person name="Fidor A."/>
            <person name="Grabski M."/>
            <person name="Gawor J."/>
            <person name="Gromadka R."/>
            <person name="Wegrzyn G."/>
            <person name="Mazur-Marzec H."/>
        </authorList>
    </citation>
    <scope>NUCLEOTIDE SEQUENCE [LARGE SCALE GENOMIC DNA]</scope>
    <source>
        <strain evidence="10">CCNP1411</strain>
    </source>
</reference>
<dbReference type="Pfam" id="PF00589">
    <property type="entry name" value="Phage_integrase"/>
    <property type="match status" value="1"/>
</dbReference>
<feature type="domain" description="Tyr recombinase" evidence="7">
    <location>
        <begin position="176"/>
        <end position="385"/>
    </location>
</feature>